<dbReference type="Pfam" id="PF18088">
    <property type="entry name" value="Glyco_H_20C_C"/>
    <property type="match status" value="1"/>
</dbReference>
<keyword evidence="8" id="KW-1185">Reference proteome</keyword>
<evidence type="ECO:0000313" key="8">
    <source>
        <dbReference type="Proteomes" id="UP000253551"/>
    </source>
</evidence>
<evidence type="ECO:0000313" key="7">
    <source>
        <dbReference type="EMBL" id="RCI02410.1"/>
    </source>
</evidence>
<evidence type="ECO:0000259" key="5">
    <source>
        <dbReference type="Pfam" id="PF00728"/>
    </source>
</evidence>
<dbReference type="SUPFAM" id="SSF51445">
    <property type="entry name" value="(Trans)glycosidases"/>
    <property type="match status" value="1"/>
</dbReference>
<dbReference type="AlphaFoldDB" id="A0A367KJT6"/>
<dbReference type="Gene3D" id="1.20.120.670">
    <property type="entry name" value="N-acetyl-b-d-glucoasminidase"/>
    <property type="match status" value="1"/>
</dbReference>
<sequence>MTNHFLEQTYYNSRSSVLIVIDTHRQPIDLQDGISKLILYAPHKNLVDENTMNEETSEFQWHIEFMDDTDLKEGEYVCKTNYLTYSEVLPGERFEIQVRYHRKIDAFRAMGRILGAARHGFILQGEHGHLLNFTEQAQFDTQGVMVDCSRNGVLLLQKVYFLLNHMALMGLNMLQLYTEDTYEVVDEPLFGYLRGRYSARELSLIDDYAFDLGIEVIPCIQTLGHMGQFLQWQPYAHLRDNSEVLLAESEKTYEFIEKLIQSVSSPFRSKRIHIGMDEAHGVGEGRYCQLNGYKDPNLIFMEHLQKVNEICLRNDLQPMIWSDMIFCLAVKNNSLMGYYDETNNPASEDMIEKFPSNVDLVFWDYYHTNPSIYSQKIRQHRDMGCQKPWIASGVWTWSRFWASIPFSLKSIRASITAAKNKEEGVRNTLLTIWGDEGNECDVFSALPALLYYAQHGYCEQDEVDVPLLKTNLEGICGASFDDWVLASKIDDIPEGMPITEKTTFAPNINPVLGFLSPQYVDEDLESHYSMIERELAHAIEQKRLVAPLNERLELPRRLAKTLALKCSIRKYCVNAYKRKDYGLLLELAQGRLTLLRAEVDGLWRYHRQMWSKTYKPFGWEVIEARYGGLRSRLETMFDKIVEHVSYVRTVPHHSHQEEEEEDERMHIPEFETVLECLYSGVKTNLLLEHRNAAFISRLG</sequence>
<dbReference type="GO" id="GO:0004563">
    <property type="term" value="F:beta-N-acetylhexosaminidase activity"/>
    <property type="evidence" value="ECO:0007669"/>
    <property type="project" value="UniProtKB-EC"/>
</dbReference>
<keyword evidence="4" id="KW-0378">Hydrolase</keyword>
<dbReference type="Pfam" id="PF00728">
    <property type="entry name" value="Glyco_hydro_20"/>
    <property type="match status" value="1"/>
</dbReference>
<dbReference type="PANTHER" id="PTHR21040:SF8">
    <property type="entry name" value="BCDNA.GH04120"/>
    <property type="match status" value="1"/>
</dbReference>
<proteinExistence type="inferred from homology"/>
<evidence type="ECO:0000256" key="2">
    <source>
        <dbReference type="ARBA" id="ARBA00006285"/>
    </source>
</evidence>
<gene>
    <name evidence="7" type="ORF">CU098_002152</name>
</gene>
<dbReference type="PANTHER" id="PTHR21040">
    <property type="entry name" value="BCDNA.GH04120"/>
    <property type="match status" value="1"/>
</dbReference>
<dbReference type="GO" id="GO:0005975">
    <property type="term" value="P:carbohydrate metabolic process"/>
    <property type="evidence" value="ECO:0007669"/>
    <property type="project" value="InterPro"/>
</dbReference>
<reference evidence="7 8" key="1">
    <citation type="journal article" date="2018" name="G3 (Bethesda)">
        <title>Phylogenetic and Phylogenomic Definition of Rhizopus Species.</title>
        <authorList>
            <person name="Gryganskyi A.P."/>
            <person name="Golan J."/>
            <person name="Dolatabadi S."/>
            <person name="Mondo S."/>
            <person name="Robb S."/>
            <person name="Idnurm A."/>
            <person name="Muszewska A."/>
            <person name="Steczkiewicz K."/>
            <person name="Masonjones S."/>
            <person name="Liao H.L."/>
            <person name="Gajdeczka M.T."/>
            <person name="Anike F."/>
            <person name="Vuek A."/>
            <person name="Anishchenko I.M."/>
            <person name="Voigt K."/>
            <person name="de Hoog G.S."/>
            <person name="Smith M.E."/>
            <person name="Heitman J."/>
            <person name="Vilgalys R."/>
            <person name="Stajich J.E."/>
        </authorList>
    </citation>
    <scope>NUCLEOTIDE SEQUENCE [LARGE SCALE GENOMIC DNA]</scope>
    <source>
        <strain evidence="7 8">LSU 92-RS-03</strain>
    </source>
</reference>
<accession>A0A367KJT6</accession>
<dbReference type="CDD" id="cd06565">
    <property type="entry name" value="GH20_GcnA-like"/>
    <property type="match status" value="1"/>
</dbReference>
<comment type="similarity">
    <text evidence="2">Belongs to the glycosyl hydrolase 20 family.</text>
</comment>
<protein>
    <recommendedName>
        <fullName evidence="3">beta-N-acetylhexosaminidase</fullName>
        <ecNumber evidence="3">3.2.1.52</ecNumber>
    </recommendedName>
</protein>
<evidence type="ECO:0000259" key="6">
    <source>
        <dbReference type="Pfam" id="PF18088"/>
    </source>
</evidence>
<dbReference type="InterPro" id="IPR015883">
    <property type="entry name" value="Glyco_hydro_20_cat"/>
</dbReference>
<evidence type="ECO:0000256" key="4">
    <source>
        <dbReference type="ARBA" id="ARBA00022801"/>
    </source>
</evidence>
<dbReference type="InterPro" id="IPR017853">
    <property type="entry name" value="GH"/>
</dbReference>
<evidence type="ECO:0000256" key="1">
    <source>
        <dbReference type="ARBA" id="ARBA00001231"/>
    </source>
</evidence>
<organism evidence="7 8">
    <name type="scientific">Rhizopus stolonifer</name>
    <name type="common">Rhizopus nigricans</name>
    <dbReference type="NCBI Taxonomy" id="4846"/>
    <lineage>
        <taxon>Eukaryota</taxon>
        <taxon>Fungi</taxon>
        <taxon>Fungi incertae sedis</taxon>
        <taxon>Mucoromycota</taxon>
        <taxon>Mucoromycotina</taxon>
        <taxon>Mucoromycetes</taxon>
        <taxon>Mucorales</taxon>
        <taxon>Mucorineae</taxon>
        <taxon>Rhizopodaceae</taxon>
        <taxon>Rhizopus</taxon>
    </lineage>
</organism>
<dbReference type="Proteomes" id="UP000253551">
    <property type="component" value="Unassembled WGS sequence"/>
</dbReference>
<comment type="caution">
    <text evidence="7">The sequence shown here is derived from an EMBL/GenBank/DDBJ whole genome shotgun (WGS) entry which is preliminary data.</text>
</comment>
<dbReference type="InterPro" id="IPR041063">
    <property type="entry name" value="Glyco_H_20C_C"/>
</dbReference>
<name>A0A367KJT6_RHIST</name>
<dbReference type="EMBL" id="PJQM01001404">
    <property type="protein sequence ID" value="RCI02410.1"/>
    <property type="molecule type" value="Genomic_DNA"/>
</dbReference>
<dbReference type="OrthoDB" id="2100085at2759"/>
<feature type="domain" description="Glycoside hydrolase family 20 catalytic" evidence="5">
    <location>
        <begin position="142"/>
        <end position="341"/>
    </location>
</feature>
<dbReference type="STRING" id="4846.A0A367KJT6"/>
<dbReference type="InterPro" id="IPR038901">
    <property type="entry name" value="HEXDC-like"/>
</dbReference>
<dbReference type="Gene3D" id="3.20.20.80">
    <property type="entry name" value="Glycosidases"/>
    <property type="match status" value="1"/>
</dbReference>
<dbReference type="EC" id="3.2.1.52" evidence="3"/>
<comment type="catalytic activity">
    <reaction evidence="1">
        <text>Hydrolysis of terminal non-reducing N-acetyl-D-hexosamine residues in N-acetyl-beta-D-hexosaminides.</text>
        <dbReference type="EC" id="3.2.1.52"/>
    </reaction>
</comment>
<feature type="domain" description="Glycoside Hydrolase 20C C-terminal" evidence="6">
    <location>
        <begin position="509"/>
        <end position="644"/>
    </location>
</feature>
<evidence type="ECO:0000256" key="3">
    <source>
        <dbReference type="ARBA" id="ARBA00012663"/>
    </source>
</evidence>